<dbReference type="RefSeq" id="XP_035345204.1">
    <property type="nucleotide sequence ID" value="XM_035489311.1"/>
</dbReference>
<dbReference type="Pfam" id="PF05739">
    <property type="entry name" value="SNARE"/>
    <property type="match status" value="1"/>
</dbReference>
<gene>
    <name evidence="6" type="ORF">TRUGW13939_06155</name>
</gene>
<keyword evidence="2" id="KW-0175">Coiled coil</keyword>
<dbReference type="EMBL" id="CP055900">
    <property type="protein sequence ID" value="QKX59026.1"/>
    <property type="molecule type" value="Genomic_DNA"/>
</dbReference>
<dbReference type="InterPro" id="IPR006011">
    <property type="entry name" value="Syntaxin_N"/>
</dbReference>
<keyword evidence="7" id="KW-1185">Reference proteome</keyword>
<sequence length="319" mass="36287">MSYQQGGGYGQYNPYEQQSNPYQQQQQQPAAQPSYGAPAPTRYGDVEQGNGNYEMGSVNNTTNILNKCREINDGIQELRTKREGRLAQAQHELLDSSTGKEDKAARQNLDYVEDDINNTLRYLRDLLKKIKQTPGSGDSRVQTQIDVTSRNLRKEIEQYQKAQSEFQKRLQEQVRRRYEIANPDATPEQVDQGVQNVLLGQEQTFQSTGLRTRQANDARQAALERSTAIRKIEQDMIELARLYQEVAELVQQQEPAVEQINTGAHDVVENVDNANKQIDSAIVSARNARKWKWYILLVILIIIIIVVVVAVVVTEVNKK</sequence>
<dbReference type="GeneID" id="55993651"/>
<evidence type="ECO:0000313" key="6">
    <source>
        <dbReference type="EMBL" id="QKX59026.1"/>
    </source>
</evidence>
<keyword evidence="4" id="KW-1133">Transmembrane helix</keyword>
<keyword evidence="4" id="KW-0472">Membrane</keyword>
<dbReference type="GO" id="GO:0005886">
    <property type="term" value="C:plasma membrane"/>
    <property type="evidence" value="ECO:0007669"/>
    <property type="project" value="TreeGrafter"/>
</dbReference>
<dbReference type="GO" id="GO:0006906">
    <property type="term" value="P:vesicle fusion"/>
    <property type="evidence" value="ECO:0007669"/>
    <property type="project" value="TreeGrafter"/>
</dbReference>
<protein>
    <recommendedName>
        <fullName evidence="5">t-SNARE coiled-coil homology domain-containing protein</fullName>
    </recommendedName>
</protein>
<feature type="compositionally biased region" description="Gly residues" evidence="3">
    <location>
        <begin position="1"/>
        <end position="10"/>
    </location>
</feature>
<dbReference type="PROSITE" id="PS50192">
    <property type="entry name" value="T_SNARE"/>
    <property type="match status" value="1"/>
</dbReference>
<keyword evidence="4" id="KW-0812">Transmembrane</keyword>
<dbReference type="SUPFAM" id="SSF47661">
    <property type="entry name" value="t-snare proteins"/>
    <property type="match status" value="1"/>
</dbReference>
<dbReference type="GO" id="GO:0048278">
    <property type="term" value="P:vesicle docking"/>
    <property type="evidence" value="ECO:0007669"/>
    <property type="project" value="TreeGrafter"/>
</dbReference>
<proteinExistence type="inferred from homology"/>
<feature type="compositionally biased region" description="Low complexity" evidence="3">
    <location>
        <begin position="11"/>
        <end position="40"/>
    </location>
</feature>
<accession>A0A7H8QZ40</accession>
<name>A0A7H8QZ40_TALRU</name>
<evidence type="ECO:0000256" key="2">
    <source>
        <dbReference type="SAM" id="Coils"/>
    </source>
</evidence>
<dbReference type="GO" id="GO:0006886">
    <property type="term" value="P:intracellular protein transport"/>
    <property type="evidence" value="ECO:0007669"/>
    <property type="project" value="TreeGrafter"/>
</dbReference>
<dbReference type="Proteomes" id="UP000509510">
    <property type="component" value="Chromosome III"/>
</dbReference>
<dbReference type="Pfam" id="PF00804">
    <property type="entry name" value="Syntaxin"/>
    <property type="match status" value="1"/>
</dbReference>
<feature type="coiled-coil region" evidence="2">
    <location>
        <begin position="145"/>
        <end position="176"/>
    </location>
</feature>
<evidence type="ECO:0000313" key="7">
    <source>
        <dbReference type="Proteomes" id="UP000509510"/>
    </source>
</evidence>
<feature type="domain" description="T-SNARE coiled-coil homology" evidence="5">
    <location>
        <begin position="219"/>
        <end position="281"/>
    </location>
</feature>
<dbReference type="GO" id="GO:0012505">
    <property type="term" value="C:endomembrane system"/>
    <property type="evidence" value="ECO:0007669"/>
    <property type="project" value="TreeGrafter"/>
</dbReference>
<dbReference type="GO" id="GO:0005484">
    <property type="term" value="F:SNAP receptor activity"/>
    <property type="evidence" value="ECO:0007669"/>
    <property type="project" value="TreeGrafter"/>
</dbReference>
<dbReference type="Gene3D" id="1.20.58.70">
    <property type="match status" value="1"/>
</dbReference>
<feature type="transmembrane region" description="Helical" evidence="4">
    <location>
        <begin position="293"/>
        <end position="313"/>
    </location>
</feature>
<evidence type="ECO:0000259" key="5">
    <source>
        <dbReference type="PROSITE" id="PS50192"/>
    </source>
</evidence>
<dbReference type="GO" id="GO:0006887">
    <property type="term" value="P:exocytosis"/>
    <property type="evidence" value="ECO:0007669"/>
    <property type="project" value="TreeGrafter"/>
</dbReference>
<dbReference type="InterPro" id="IPR045242">
    <property type="entry name" value="Syntaxin"/>
</dbReference>
<dbReference type="OrthoDB" id="10255013at2759"/>
<evidence type="ECO:0000256" key="4">
    <source>
        <dbReference type="SAM" id="Phobius"/>
    </source>
</evidence>
<evidence type="ECO:0000256" key="3">
    <source>
        <dbReference type="SAM" id="MobiDB-lite"/>
    </source>
</evidence>
<comment type="similarity">
    <text evidence="1">Belongs to the syntaxin family.</text>
</comment>
<dbReference type="InterPro" id="IPR010989">
    <property type="entry name" value="SNARE"/>
</dbReference>
<reference evidence="7" key="1">
    <citation type="submission" date="2020-06" db="EMBL/GenBank/DDBJ databases">
        <title>A chromosome-scale genome assembly of Talaromyces rugulosus W13939.</title>
        <authorList>
            <person name="Wang B."/>
            <person name="Guo L."/>
            <person name="Ye K."/>
            <person name="Wang L."/>
        </authorList>
    </citation>
    <scope>NUCLEOTIDE SEQUENCE [LARGE SCALE GENOMIC DNA]</scope>
    <source>
        <strain evidence="7">W13939</strain>
    </source>
</reference>
<organism evidence="6 7">
    <name type="scientific">Talaromyces rugulosus</name>
    <name type="common">Penicillium rugulosum</name>
    <dbReference type="NCBI Taxonomy" id="121627"/>
    <lineage>
        <taxon>Eukaryota</taxon>
        <taxon>Fungi</taxon>
        <taxon>Dikarya</taxon>
        <taxon>Ascomycota</taxon>
        <taxon>Pezizomycotina</taxon>
        <taxon>Eurotiomycetes</taxon>
        <taxon>Eurotiomycetidae</taxon>
        <taxon>Eurotiales</taxon>
        <taxon>Trichocomaceae</taxon>
        <taxon>Talaromyces</taxon>
        <taxon>Talaromyces sect. Islandici</taxon>
    </lineage>
</organism>
<evidence type="ECO:0000256" key="1">
    <source>
        <dbReference type="ARBA" id="ARBA00009063"/>
    </source>
</evidence>
<dbReference type="KEGG" id="trg:TRUGW13939_06155"/>
<dbReference type="SMART" id="SM00397">
    <property type="entry name" value="t_SNARE"/>
    <property type="match status" value="1"/>
</dbReference>
<dbReference type="InterPro" id="IPR000727">
    <property type="entry name" value="T_SNARE_dom"/>
</dbReference>
<dbReference type="PANTHER" id="PTHR19957">
    <property type="entry name" value="SYNTAXIN"/>
    <property type="match status" value="1"/>
</dbReference>
<dbReference type="GO" id="GO:0000149">
    <property type="term" value="F:SNARE binding"/>
    <property type="evidence" value="ECO:0007669"/>
    <property type="project" value="TreeGrafter"/>
</dbReference>
<dbReference type="AlphaFoldDB" id="A0A7H8QZ40"/>
<dbReference type="PANTHER" id="PTHR19957:SF380">
    <property type="entry name" value="SYNTAXIN FAMILY PROTEIN"/>
    <property type="match status" value="1"/>
</dbReference>
<feature type="region of interest" description="Disordered" evidence="3">
    <location>
        <begin position="1"/>
        <end position="57"/>
    </location>
</feature>
<dbReference type="GO" id="GO:0031201">
    <property type="term" value="C:SNARE complex"/>
    <property type="evidence" value="ECO:0007669"/>
    <property type="project" value="TreeGrafter"/>
</dbReference>